<feature type="domain" description="Endonuclease GajA/Old nuclease/RecF-like AAA" evidence="1">
    <location>
        <begin position="55"/>
        <end position="111"/>
    </location>
</feature>
<accession>A0ABR4QXQ1</accession>
<organism evidence="3 4">
    <name type="scientific">Bordetella hinzii OH87 BAL007II</name>
    <dbReference type="NCBI Taxonomy" id="1331262"/>
    <lineage>
        <taxon>Bacteria</taxon>
        <taxon>Pseudomonadati</taxon>
        <taxon>Pseudomonadota</taxon>
        <taxon>Betaproteobacteria</taxon>
        <taxon>Burkholderiales</taxon>
        <taxon>Alcaligenaceae</taxon>
        <taxon>Bordetella</taxon>
    </lineage>
</organism>
<evidence type="ECO:0000313" key="4">
    <source>
        <dbReference type="Proteomes" id="UP000025748"/>
    </source>
</evidence>
<evidence type="ECO:0000259" key="1">
    <source>
        <dbReference type="Pfam" id="PF13175"/>
    </source>
</evidence>
<dbReference type="InterPro" id="IPR027417">
    <property type="entry name" value="P-loop_NTPase"/>
</dbReference>
<dbReference type="InterPro" id="IPR051396">
    <property type="entry name" value="Bact_Antivir_Def_Nuclease"/>
</dbReference>
<dbReference type="PANTHER" id="PTHR43581">
    <property type="entry name" value="ATP/GTP PHOSPHATASE"/>
    <property type="match status" value="1"/>
</dbReference>
<name>A0ABR4QXQ1_9BORD</name>
<proteinExistence type="predicted"/>
<sequence length="668" mass="73394">MRAWAQKAEHASKSFLLLSRELVASKPGLQGNKTAAGNCAITAIANNRCGDGGYMRVRRLKIENFRCVSQGSVDFAGHTLLVGGNNIGKSTVCEALDLVLGPERIFRRPVVDEHDFHCGRYLNAEGAPVEIRIEAILVDLSEEAQRRFGGHLRRWDDLAGAFIDEEQDGLGKADGPAVIWALPLLFVGRYDPEEDDFVGNTFFDHPTKEVDALDEETEVKLGQGRVPFTRVHKRLCGFVFLRTLRTGSRALSLQRGSLLDSVLKLGGAGAVEMWRDTLARLQALDPAIGEIEQLKHIRSELRSRMGRFVNLAPGDDATAFFASDLTREHLREVVRLFIAAQPGQHLVPFGRLGTGSINLLVFALLTFIAELKDKQSVIFAMEEPEIALPPHTQRRVTRFVLAEMGQSIVTSHSPYVIEQFDHEQIVILNRNETGALTGQPIDGQAIKSKTFRVERRQFAEAILSRAVLVVEGSTEAALFPVASSIMEASLNPEDYTHLDLAGVSIFNAGGDGSVPRHGPVFSALGKLAFGFYDKPNAPLNQDAMDKLKSYTQVWESPEKGIEELLVKETPIAVVRRFLNEVKDRPDYPSVGVYDPAAGDGEVTALATKVLKARKGDAYGYAAMMISQCQHADQLPATIREILETIHKALSAVSEDVAAPPPDDLEDLF</sequence>
<dbReference type="Pfam" id="PF20469">
    <property type="entry name" value="OLD-like_TOPRIM"/>
    <property type="match status" value="1"/>
</dbReference>
<evidence type="ECO:0000259" key="2">
    <source>
        <dbReference type="Pfam" id="PF20469"/>
    </source>
</evidence>
<reference evidence="3 4" key="1">
    <citation type="submission" date="2014-03" db="EMBL/GenBank/DDBJ databases">
        <title>Genome sequence of Bordetella hinzii.</title>
        <authorList>
            <person name="Register K."/>
            <person name="Harvill E."/>
            <person name="Goodfield L.L."/>
            <person name="Ivanov Y.V."/>
            <person name="Meyer J.A."/>
            <person name="Muse S.J."/>
            <person name="Jacobs N."/>
            <person name="Bendor L."/>
            <person name="Smallridge W.E."/>
            <person name="Brinkac L.M."/>
            <person name="Sanka R."/>
            <person name="Kim M."/>
            <person name="Losada L."/>
        </authorList>
    </citation>
    <scope>NUCLEOTIDE SEQUENCE [LARGE SCALE GENOMIC DNA]</scope>
    <source>
        <strain evidence="3 4">OH87 BAL007II</strain>
    </source>
</reference>
<evidence type="ECO:0000313" key="3">
    <source>
        <dbReference type="EMBL" id="KCB22555.1"/>
    </source>
</evidence>
<dbReference type="Gene3D" id="3.40.50.300">
    <property type="entry name" value="P-loop containing nucleotide triphosphate hydrolases"/>
    <property type="match status" value="1"/>
</dbReference>
<protein>
    <submittedName>
        <fullName evidence="3">AAA domain protein</fullName>
    </submittedName>
</protein>
<feature type="domain" description="Endonuclease GajA/Old nuclease/RecF-like AAA" evidence="1">
    <location>
        <begin position="343"/>
        <end position="417"/>
    </location>
</feature>
<dbReference type="SUPFAM" id="SSF52540">
    <property type="entry name" value="P-loop containing nucleoside triphosphate hydrolases"/>
    <property type="match status" value="1"/>
</dbReference>
<dbReference type="InterPro" id="IPR041685">
    <property type="entry name" value="AAA_GajA/Old/RecF-like"/>
</dbReference>
<comment type="caution">
    <text evidence="3">The sequence shown here is derived from an EMBL/GenBank/DDBJ whole genome shotgun (WGS) entry which is preliminary data.</text>
</comment>
<keyword evidence="4" id="KW-1185">Reference proteome</keyword>
<dbReference type="PANTHER" id="PTHR43581:SF4">
    <property type="entry name" value="ATP_GTP PHOSPHATASE"/>
    <property type="match status" value="1"/>
</dbReference>
<dbReference type="EMBL" id="JHEM01000023">
    <property type="protein sequence ID" value="KCB22555.1"/>
    <property type="molecule type" value="Genomic_DNA"/>
</dbReference>
<dbReference type="Proteomes" id="UP000025748">
    <property type="component" value="Unassembled WGS sequence"/>
</dbReference>
<feature type="domain" description="OLD protein-like TOPRIM" evidence="2">
    <location>
        <begin position="463"/>
        <end position="533"/>
    </location>
</feature>
<dbReference type="Pfam" id="PF13175">
    <property type="entry name" value="AAA_15"/>
    <property type="match status" value="2"/>
</dbReference>
<dbReference type="InterPro" id="IPR034139">
    <property type="entry name" value="TOPRIM_OLD"/>
</dbReference>
<gene>
    <name evidence="3" type="ORF">L544_0538</name>
</gene>